<dbReference type="SUPFAM" id="SSF47928">
    <property type="entry name" value="N-terminal domain of the delta subunit of the F1F0-ATP synthase"/>
    <property type="match status" value="1"/>
</dbReference>
<reference evidence="10 11" key="1">
    <citation type="submission" date="2018-08" db="EMBL/GenBank/DDBJ databases">
        <title>Murine metabolic-syndrome-specific gut microbial biobank.</title>
        <authorList>
            <person name="Liu C."/>
        </authorList>
    </citation>
    <scope>NUCLEOTIDE SEQUENCE [LARGE SCALE GENOMIC DNA]</scope>
    <source>
        <strain evidence="10 11">583</strain>
    </source>
</reference>
<sequence length="188" mass="21592">MAELVSKRYAEALFEVALEQENLEKFKEEIIGVSDIFESEKELKVVFEHPKLSTDEKKDILNNLFKNRITEEVLNFLYIIVDKGREKYISDIKDEYIVLFNKEYGIVEGKAITAIEMAQEKLERLEKELSKKLNKTIKLENKVDSTVLGGVLVKIGDKVIDSSVKGTIDEMSKQLNNATVTKKEVEMK</sequence>
<dbReference type="NCBIfam" id="NF004403">
    <property type="entry name" value="PRK05758.2-4"/>
    <property type="match status" value="1"/>
</dbReference>
<comment type="subcellular location">
    <subcellularLocation>
        <location evidence="8">Cell membrane</location>
        <topology evidence="8">Peripheral membrane protein</topology>
    </subcellularLocation>
    <subcellularLocation>
        <location evidence="1">Membrane</location>
    </subcellularLocation>
</comment>
<evidence type="ECO:0000256" key="4">
    <source>
        <dbReference type="ARBA" id="ARBA00023065"/>
    </source>
</evidence>
<keyword evidence="7 8" id="KW-0066">ATP synthesis</keyword>
<protein>
    <recommendedName>
        <fullName evidence="8">ATP synthase subunit delta</fullName>
    </recommendedName>
    <alternativeName>
        <fullName evidence="8">ATP synthase F(1) sector subunit delta</fullName>
    </alternativeName>
    <alternativeName>
        <fullName evidence="8">F-type ATPase subunit delta</fullName>
        <shortName evidence="8">F-ATPase subunit delta</shortName>
    </alternativeName>
</protein>
<dbReference type="RefSeq" id="WP_160196534.1">
    <property type="nucleotide sequence ID" value="NZ_QXXA01000005.1"/>
</dbReference>
<organism evidence="10 11">
    <name type="scientific">Senegalia massiliensis</name>
    <dbReference type="NCBI Taxonomy" id="1720316"/>
    <lineage>
        <taxon>Bacteria</taxon>
        <taxon>Bacillati</taxon>
        <taxon>Bacillota</taxon>
        <taxon>Clostridia</taxon>
        <taxon>Eubacteriales</taxon>
        <taxon>Clostridiaceae</taxon>
        <taxon>Senegalia</taxon>
    </lineage>
</organism>
<comment type="function">
    <text evidence="8">This protein is part of the stalk that links CF(0) to CF(1). It either transmits conformational changes from CF(0) to CF(1) or is implicated in proton conduction.</text>
</comment>
<proteinExistence type="inferred from homology"/>
<evidence type="ECO:0000256" key="9">
    <source>
        <dbReference type="SAM" id="Coils"/>
    </source>
</evidence>
<keyword evidence="11" id="KW-1185">Reference proteome</keyword>
<keyword evidence="5 8" id="KW-0472">Membrane</keyword>
<feature type="coiled-coil region" evidence="9">
    <location>
        <begin position="108"/>
        <end position="142"/>
    </location>
</feature>
<dbReference type="Pfam" id="PF00213">
    <property type="entry name" value="OSCP"/>
    <property type="match status" value="1"/>
</dbReference>
<comment type="function">
    <text evidence="8">F(1)F(0) ATP synthase produces ATP from ADP in the presence of a proton or sodium gradient. F-type ATPases consist of two structural domains, F(1) containing the extramembraneous catalytic core and F(0) containing the membrane proton channel, linked together by a central stalk and a peripheral stalk. During catalysis, ATP synthesis in the catalytic domain of F(1) is coupled via a rotary mechanism of the central stalk subunits to proton translocation.</text>
</comment>
<accession>A0A845R0B7</accession>
<evidence type="ECO:0000256" key="6">
    <source>
        <dbReference type="ARBA" id="ARBA00023196"/>
    </source>
</evidence>
<dbReference type="Gene3D" id="1.10.520.20">
    <property type="entry name" value="N-terminal domain of the delta subunit of the F1F0-ATP synthase"/>
    <property type="match status" value="1"/>
</dbReference>
<gene>
    <name evidence="8" type="primary">atpH</name>
    <name evidence="10" type="ORF">D3Z33_04060</name>
</gene>
<dbReference type="AlphaFoldDB" id="A0A845R0B7"/>
<keyword evidence="3 8" id="KW-0375">Hydrogen ion transport</keyword>
<name>A0A845R0B7_9CLOT</name>
<dbReference type="InterPro" id="IPR026015">
    <property type="entry name" value="ATP_synth_OSCP/delta_N_sf"/>
</dbReference>
<evidence type="ECO:0000313" key="11">
    <source>
        <dbReference type="Proteomes" id="UP000467132"/>
    </source>
</evidence>
<keyword evidence="4 8" id="KW-0406">Ion transport</keyword>
<evidence type="ECO:0000256" key="5">
    <source>
        <dbReference type="ARBA" id="ARBA00023136"/>
    </source>
</evidence>
<keyword evidence="9" id="KW-0175">Coiled coil</keyword>
<evidence type="ECO:0000256" key="7">
    <source>
        <dbReference type="ARBA" id="ARBA00023310"/>
    </source>
</evidence>
<dbReference type="EMBL" id="QXXA01000005">
    <property type="protein sequence ID" value="NBI06033.1"/>
    <property type="molecule type" value="Genomic_DNA"/>
</dbReference>
<comment type="caution">
    <text evidence="10">The sequence shown here is derived from an EMBL/GenBank/DDBJ whole genome shotgun (WGS) entry which is preliminary data.</text>
</comment>
<evidence type="ECO:0000256" key="1">
    <source>
        <dbReference type="ARBA" id="ARBA00004370"/>
    </source>
</evidence>
<dbReference type="PANTHER" id="PTHR11910">
    <property type="entry name" value="ATP SYNTHASE DELTA CHAIN"/>
    <property type="match status" value="1"/>
</dbReference>
<dbReference type="NCBIfam" id="TIGR01145">
    <property type="entry name" value="ATP_synt_delta"/>
    <property type="match status" value="1"/>
</dbReference>
<dbReference type="PRINTS" id="PR00125">
    <property type="entry name" value="ATPASEDELTA"/>
</dbReference>
<dbReference type="GO" id="GO:0045259">
    <property type="term" value="C:proton-transporting ATP synthase complex"/>
    <property type="evidence" value="ECO:0007669"/>
    <property type="project" value="UniProtKB-KW"/>
</dbReference>
<keyword evidence="8" id="KW-1003">Cell membrane</keyword>
<dbReference type="Proteomes" id="UP000467132">
    <property type="component" value="Unassembled WGS sequence"/>
</dbReference>
<evidence type="ECO:0000256" key="2">
    <source>
        <dbReference type="ARBA" id="ARBA00022448"/>
    </source>
</evidence>
<dbReference type="InterPro" id="IPR000711">
    <property type="entry name" value="ATPase_OSCP/dsu"/>
</dbReference>
<dbReference type="GO" id="GO:0046933">
    <property type="term" value="F:proton-transporting ATP synthase activity, rotational mechanism"/>
    <property type="evidence" value="ECO:0007669"/>
    <property type="project" value="UniProtKB-UniRule"/>
</dbReference>
<dbReference type="HAMAP" id="MF_01416">
    <property type="entry name" value="ATP_synth_delta_bact"/>
    <property type="match status" value="1"/>
</dbReference>
<dbReference type="PROSITE" id="PS00389">
    <property type="entry name" value="ATPASE_DELTA"/>
    <property type="match status" value="1"/>
</dbReference>
<keyword evidence="2 8" id="KW-0813">Transport</keyword>
<dbReference type="InterPro" id="IPR020781">
    <property type="entry name" value="ATPase_OSCP/d_CS"/>
</dbReference>
<dbReference type="OrthoDB" id="9802471at2"/>
<evidence type="ECO:0000256" key="3">
    <source>
        <dbReference type="ARBA" id="ARBA00022781"/>
    </source>
</evidence>
<dbReference type="GO" id="GO:0005886">
    <property type="term" value="C:plasma membrane"/>
    <property type="evidence" value="ECO:0007669"/>
    <property type="project" value="UniProtKB-SubCell"/>
</dbReference>
<keyword evidence="6 8" id="KW-0139">CF(1)</keyword>
<evidence type="ECO:0000256" key="8">
    <source>
        <dbReference type="HAMAP-Rule" id="MF_01416"/>
    </source>
</evidence>
<evidence type="ECO:0000313" key="10">
    <source>
        <dbReference type="EMBL" id="NBI06033.1"/>
    </source>
</evidence>
<comment type="similarity">
    <text evidence="8">Belongs to the ATPase delta chain family.</text>
</comment>